<evidence type="ECO:0000256" key="10">
    <source>
        <dbReference type="ARBA" id="ARBA00023136"/>
    </source>
</evidence>
<dbReference type="PANTHER" id="PTHR47947">
    <property type="entry name" value="CYTOCHROME P450 82C3-RELATED"/>
    <property type="match status" value="1"/>
</dbReference>
<evidence type="ECO:0000256" key="1">
    <source>
        <dbReference type="ARBA" id="ARBA00001971"/>
    </source>
</evidence>
<keyword evidence="4" id="KW-0812">Transmembrane</keyword>
<evidence type="ECO:0000256" key="2">
    <source>
        <dbReference type="ARBA" id="ARBA00004370"/>
    </source>
</evidence>
<keyword evidence="10" id="KW-0472">Membrane</keyword>
<gene>
    <name evidence="12" type="ORF">CITCOLO1_LOCUS7402</name>
</gene>
<evidence type="ECO:0000256" key="5">
    <source>
        <dbReference type="ARBA" id="ARBA00022723"/>
    </source>
</evidence>
<keyword evidence="6" id="KW-1133">Transmembrane helix</keyword>
<dbReference type="CDD" id="cd20653">
    <property type="entry name" value="CYP81"/>
    <property type="match status" value="1"/>
</dbReference>
<keyword evidence="13" id="KW-1185">Reference proteome</keyword>
<evidence type="ECO:0000256" key="4">
    <source>
        <dbReference type="ARBA" id="ARBA00022692"/>
    </source>
</evidence>
<sequence length="511" mass="58277">MDFNILLYILLSLVCLLLGYSFLLKPNRINLPPTPLFCLPFVGHLHLLKHPVHKTFQNLSQKYGHVFSLKFGSRLVVLVSSPSAVQECFTKNDIILANRPSLNAGKYLAYNNTTMAVSPYSEHWRNLRRISTLEIFSTTRLNSFSRIREDEVKRFLRKLCGNYYMLDDHEFREVELESTLLDLTFNIVMRMLGGMKFCEEKNNTLSEDEGYSKRFRELVTQIMAHSGSTNPGDFIPLWNWIDPTGFNKRIMELGRRSDELLQGLVDEIRSQEDEGNTMIHHLLRLQNTDPEYYNDMVIKGLIQDILIAGIDSTAVTLQWALSHLLNNPIALEKATTEMDLLVGQERVVNEVDLSNLRYLQGIISETLRLSPAGPLLVPHCASEDCKIGGYDIPRNTIVLVNVWAIHRDPNLWEDATSFRPERHANVAEFEYSYKLLPFGLGRRACPGMAMAQRVVGLTLASLVQCFEWKRASTSLVDMREGQGLTMPKVEPLVAKCRPRSIMKAVLSETID</sequence>
<keyword evidence="9 11" id="KW-0503">Monooxygenase</keyword>
<dbReference type="Pfam" id="PF00067">
    <property type="entry name" value="p450"/>
    <property type="match status" value="1"/>
</dbReference>
<dbReference type="InterPro" id="IPR050651">
    <property type="entry name" value="Plant_Cytochrome_P450_Monoox"/>
</dbReference>
<dbReference type="InterPro" id="IPR001128">
    <property type="entry name" value="Cyt_P450"/>
</dbReference>
<dbReference type="InterPro" id="IPR002401">
    <property type="entry name" value="Cyt_P450_E_grp-I"/>
</dbReference>
<dbReference type="SUPFAM" id="SSF48264">
    <property type="entry name" value="Cytochrome P450"/>
    <property type="match status" value="1"/>
</dbReference>
<evidence type="ECO:0000313" key="13">
    <source>
        <dbReference type="Proteomes" id="UP001642487"/>
    </source>
</evidence>
<dbReference type="EMBL" id="OZ021736">
    <property type="protein sequence ID" value="CAK9315601.1"/>
    <property type="molecule type" value="Genomic_DNA"/>
</dbReference>
<dbReference type="PROSITE" id="PS00086">
    <property type="entry name" value="CYTOCHROME_P450"/>
    <property type="match status" value="1"/>
</dbReference>
<evidence type="ECO:0000256" key="7">
    <source>
        <dbReference type="ARBA" id="ARBA00023002"/>
    </source>
</evidence>
<evidence type="ECO:0000313" key="12">
    <source>
        <dbReference type="EMBL" id="CAK9315601.1"/>
    </source>
</evidence>
<comment type="cofactor">
    <cofactor evidence="1">
        <name>heme</name>
        <dbReference type="ChEBI" id="CHEBI:30413"/>
    </cofactor>
</comment>
<keyword evidence="7 11" id="KW-0560">Oxidoreductase</keyword>
<dbReference type="InterPro" id="IPR036396">
    <property type="entry name" value="Cyt_P450_sf"/>
</dbReference>
<dbReference type="Proteomes" id="UP001642487">
    <property type="component" value="Chromosome 2"/>
</dbReference>
<comment type="similarity">
    <text evidence="11">Belongs to the cytochrome P450 family.</text>
</comment>
<evidence type="ECO:0000256" key="6">
    <source>
        <dbReference type="ARBA" id="ARBA00022989"/>
    </source>
</evidence>
<dbReference type="Gene3D" id="1.10.630.10">
    <property type="entry name" value="Cytochrome P450"/>
    <property type="match status" value="1"/>
</dbReference>
<proteinExistence type="inferred from homology"/>
<dbReference type="PRINTS" id="PR00385">
    <property type="entry name" value="P450"/>
</dbReference>
<dbReference type="PRINTS" id="PR00463">
    <property type="entry name" value="EP450I"/>
</dbReference>
<accession>A0ABP0Y596</accession>
<name>A0ABP0Y596_9ROSI</name>
<comment type="subcellular location">
    <subcellularLocation>
        <location evidence="2">Membrane</location>
    </subcellularLocation>
</comment>
<dbReference type="PANTHER" id="PTHR47947:SF26">
    <property type="entry name" value="CYTOCHROME P450"/>
    <property type="match status" value="1"/>
</dbReference>
<keyword evidence="8 11" id="KW-0408">Iron</keyword>
<evidence type="ECO:0000256" key="9">
    <source>
        <dbReference type="ARBA" id="ARBA00023033"/>
    </source>
</evidence>
<dbReference type="InterPro" id="IPR017972">
    <property type="entry name" value="Cyt_P450_CS"/>
</dbReference>
<organism evidence="12 13">
    <name type="scientific">Citrullus colocynthis</name>
    <name type="common">colocynth</name>
    <dbReference type="NCBI Taxonomy" id="252529"/>
    <lineage>
        <taxon>Eukaryota</taxon>
        <taxon>Viridiplantae</taxon>
        <taxon>Streptophyta</taxon>
        <taxon>Embryophyta</taxon>
        <taxon>Tracheophyta</taxon>
        <taxon>Spermatophyta</taxon>
        <taxon>Magnoliopsida</taxon>
        <taxon>eudicotyledons</taxon>
        <taxon>Gunneridae</taxon>
        <taxon>Pentapetalae</taxon>
        <taxon>rosids</taxon>
        <taxon>fabids</taxon>
        <taxon>Cucurbitales</taxon>
        <taxon>Cucurbitaceae</taxon>
        <taxon>Benincaseae</taxon>
        <taxon>Citrullus</taxon>
    </lineage>
</organism>
<evidence type="ECO:0000256" key="8">
    <source>
        <dbReference type="ARBA" id="ARBA00023004"/>
    </source>
</evidence>
<keyword evidence="3 11" id="KW-0349">Heme</keyword>
<protein>
    <recommendedName>
        <fullName evidence="14">Cytochrome P450</fullName>
    </recommendedName>
</protein>
<keyword evidence="5 11" id="KW-0479">Metal-binding</keyword>
<reference evidence="12 13" key="1">
    <citation type="submission" date="2024-03" db="EMBL/GenBank/DDBJ databases">
        <authorList>
            <person name="Gkanogiannis A."/>
            <person name="Becerra Lopez-Lavalle L."/>
        </authorList>
    </citation>
    <scope>NUCLEOTIDE SEQUENCE [LARGE SCALE GENOMIC DNA]</scope>
</reference>
<evidence type="ECO:0000256" key="11">
    <source>
        <dbReference type="RuleBase" id="RU000461"/>
    </source>
</evidence>
<evidence type="ECO:0000256" key="3">
    <source>
        <dbReference type="ARBA" id="ARBA00022617"/>
    </source>
</evidence>
<evidence type="ECO:0008006" key="14">
    <source>
        <dbReference type="Google" id="ProtNLM"/>
    </source>
</evidence>